<evidence type="ECO:0000313" key="1">
    <source>
        <dbReference type="EMBL" id="WMN16428.1"/>
    </source>
</evidence>
<gene>
    <name evidence="1" type="ORF">QL104_24215</name>
</gene>
<dbReference type="RefSeq" id="WP_282877300.1">
    <property type="nucleotide sequence ID" value="NZ_CP133164.1"/>
</dbReference>
<dbReference type="EMBL" id="CP133164">
    <property type="protein sequence ID" value="WMN16428.1"/>
    <property type="molecule type" value="Genomic_DNA"/>
</dbReference>
<accession>A0ABY9NEW7</accession>
<proteinExistence type="predicted"/>
<dbReference type="Proteomes" id="UP001237292">
    <property type="component" value="Chromosome"/>
</dbReference>
<name>A0ABY9NEW7_9PSED</name>
<reference evidence="1 2" key="1">
    <citation type="journal article" date="2023" name="Access Microbiol">
        <title>The genome of a steinernematid-associated Pseudomonas piscis bacterium encodes the biosynthesis of insect toxins.</title>
        <authorList>
            <person name="Awori R.M."/>
            <person name="Hendre P."/>
            <person name="Amugune N.O."/>
        </authorList>
    </citation>
    <scope>NUCLEOTIDE SEQUENCE [LARGE SCALE GENOMIC DNA]</scope>
    <source>
        <strain evidence="1 2">75</strain>
    </source>
</reference>
<keyword evidence="2" id="KW-1185">Reference proteome</keyword>
<organism evidence="1 2">
    <name type="scientific">Pseudomonas piscis</name>
    <dbReference type="NCBI Taxonomy" id="2614538"/>
    <lineage>
        <taxon>Bacteria</taxon>
        <taxon>Pseudomonadati</taxon>
        <taxon>Pseudomonadota</taxon>
        <taxon>Gammaproteobacteria</taxon>
        <taxon>Pseudomonadales</taxon>
        <taxon>Pseudomonadaceae</taxon>
        <taxon>Pseudomonas</taxon>
    </lineage>
</organism>
<protein>
    <recommendedName>
        <fullName evidence="3">SMI1/KNR4 family protein</fullName>
    </recommendedName>
</protein>
<dbReference type="SUPFAM" id="SSF54736">
    <property type="entry name" value="ClpS-like"/>
    <property type="match status" value="1"/>
</dbReference>
<dbReference type="InterPro" id="IPR014719">
    <property type="entry name" value="Ribosomal_bL12_C/ClpS-like"/>
</dbReference>
<evidence type="ECO:0008006" key="3">
    <source>
        <dbReference type="Google" id="ProtNLM"/>
    </source>
</evidence>
<sequence length="253" mass="27754">MSSTDQDHLPHPMPGEVAEFIVAAIVTGDLELPDSYPTLGEWARFQIGYRSHGLTGESLVASTCGAWQPGWYVIARNYFDDPFFIDIHEQAAGFPVYFARHGAGHWEATMIAPSLQGFAQLLSALHELAPASPQALRLIENEADLALELWREVHRQRSECDQPAEPDAEQQVLDQSLYQCGQLLITGIGPQKIKVVKIFRAALDVPLAQALALAQLDEILVGSGLRIRLLALQEQLQAAGATVEFRPDGEPVP</sequence>
<evidence type="ECO:0000313" key="2">
    <source>
        <dbReference type="Proteomes" id="UP001237292"/>
    </source>
</evidence>